<dbReference type="OrthoDB" id="9807387at2"/>
<dbReference type="NCBIfam" id="NF008517">
    <property type="entry name" value="PRK11440.1"/>
    <property type="match status" value="1"/>
</dbReference>
<dbReference type="AlphaFoldDB" id="A0A5B8FJF5"/>
<dbReference type="PANTHER" id="PTHR43540">
    <property type="entry name" value="PEROXYUREIDOACRYLATE/UREIDOACRYLATE AMIDOHYDROLASE-RELATED"/>
    <property type="match status" value="1"/>
</dbReference>
<evidence type="ECO:0000256" key="1">
    <source>
        <dbReference type="ARBA" id="ARBA00022801"/>
    </source>
</evidence>
<sequence length="190" mass="19899">MITLAPAATALVLIDLQEGILGMPLAPRSGAEVLAAGREMAARFRAAGAPVVLVRVGWAADFADAPPRAVDQPMQLPRGGLPESWSALAEGLAQPGDILVTKRHWGAFHGTDLDLQLRRRGVRSIVLGGIATNFGVESTARAAWEHGYDVVLAEDLCTSAAAELHEMSVTRILPRIARVSAAAGVRLAAA</sequence>
<keyword evidence="3" id="KW-0614">Plasmid</keyword>
<dbReference type="PANTHER" id="PTHR43540:SF7">
    <property type="entry name" value="ISOCHORISMATASE FAMILY PROTEIN YECD"/>
    <property type="match status" value="1"/>
</dbReference>
<keyword evidence="1 3" id="KW-0378">Hydrolase</keyword>
<organism evidence="3 4">
    <name type="scientific">Paroceanicella profunda</name>
    <dbReference type="NCBI Taxonomy" id="2579971"/>
    <lineage>
        <taxon>Bacteria</taxon>
        <taxon>Pseudomonadati</taxon>
        <taxon>Pseudomonadota</taxon>
        <taxon>Alphaproteobacteria</taxon>
        <taxon>Rhodobacterales</taxon>
        <taxon>Paracoccaceae</taxon>
        <taxon>Paroceanicella</taxon>
    </lineage>
</organism>
<evidence type="ECO:0000313" key="3">
    <source>
        <dbReference type="EMBL" id="QDL94367.1"/>
    </source>
</evidence>
<protein>
    <submittedName>
        <fullName evidence="3">Hydrolase</fullName>
    </submittedName>
</protein>
<feature type="domain" description="Isochorismatase-like" evidence="2">
    <location>
        <begin position="9"/>
        <end position="182"/>
    </location>
</feature>
<dbReference type="SUPFAM" id="SSF52499">
    <property type="entry name" value="Isochorismatase-like hydrolases"/>
    <property type="match status" value="1"/>
</dbReference>
<dbReference type="GO" id="GO:0016787">
    <property type="term" value="F:hydrolase activity"/>
    <property type="evidence" value="ECO:0007669"/>
    <property type="project" value="UniProtKB-KW"/>
</dbReference>
<keyword evidence="4" id="KW-1185">Reference proteome</keyword>
<reference evidence="3 4" key="1">
    <citation type="submission" date="2019-06" db="EMBL/GenBank/DDBJ databases">
        <title>Genome sequence of Rhodobacteraceae bacterium D4M1.</title>
        <authorList>
            <person name="Cao J."/>
        </authorList>
    </citation>
    <scope>NUCLEOTIDE SEQUENCE [LARGE SCALE GENOMIC DNA]</scope>
    <source>
        <strain evidence="3 4">D4M1</strain>
        <plasmid evidence="4">pd4m1b</plasmid>
    </source>
</reference>
<dbReference type="Gene3D" id="3.40.50.850">
    <property type="entry name" value="Isochorismatase-like"/>
    <property type="match status" value="1"/>
</dbReference>
<gene>
    <name evidence="3" type="ORF">FDP22_21070</name>
</gene>
<dbReference type="InterPro" id="IPR050272">
    <property type="entry name" value="Isochorismatase-like_hydrls"/>
</dbReference>
<evidence type="ECO:0000313" key="4">
    <source>
        <dbReference type="Proteomes" id="UP000305888"/>
    </source>
</evidence>
<dbReference type="InterPro" id="IPR000868">
    <property type="entry name" value="Isochorismatase-like_dom"/>
</dbReference>
<dbReference type="InterPro" id="IPR036380">
    <property type="entry name" value="Isochorismatase-like_sf"/>
</dbReference>
<dbReference type="Proteomes" id="UP000305888">
    <property type="component" value="Plasmid pD4M1B"/>
</dbReference>
<evidence type="ECO:0000259" key="2">
    <source>
        <dbReference type="Pfam" id="PF00857"/>
    </source>
</evidence>
<dbReference type="RefSeq" id="WP_138576148.1">
    <property type="nucleotide sequence ID" value="NZ_CP040820.1"/>
</dbReference>
<geneLocation type="plasmid" evidence="4">
    <name>pd4m1b</name>
</geneLocation>
<dbReference type="EMBL" id="CP040820">
    <property type="protein sequence ID" value="QDL94367.1"/>
    <property type="molecule type" value="Genomic_DNA"/>
</dbReference>
<dbReference type="KEGG" id="ppru:FDP22_21070"/>
<name>A0A5B8FJF5_9RHOB</name>
<proteinExistence type="predicted"/>
<accession>A0A5B8FJF5</accession>
<dbReference type="Pfam" id="PF00857">
    <property type="entry name" value="Isochorismatase"/>
    <property type="match status" value="1"/>
</dbReference>
<dbReference type="CDD" id="cd00431">
    <property type="entry name" value="cysteine_hydrolases"/>
    <property type="match status" value="1"/>
</dbReference>